<dbReference type="SUPFAM" id="SSF55811">
    <property type="entry name" value="Nudix"/>
    <property type="match status" value="1"/>
</dbReference>
<evidence type="ECO:0000313" key="6">
    <source>
        <dbReference type="Proteomes" id="UP001236723"/>
    </source>
</evidence>
<dbReference type="PANTHER" id="PTHR11839:SF18">
    <property type="entry name" value="NUDIX HYDROLASE DOMAIN-CONTAINING PROTEIN"/>
    <property type="match status" value="1"/>
</dbReference>
<comment type="similarity">
    <text evidence="3">Belongs to the Nudix hydrolase family.</text>
</comment>
<evidence type="ECO:0000256" key="1">
    <source>
        <dbReference type="ARBA" id="ARBA00001946"/>
    </source>
</evidence>
<dbReference type="PROSITE" id="PS00893">
    <property type="entry name" value="NUDIX_BOX"/>
    <property type="match status" value="1"/>
</dbReference>
<protein>
    <submittedName>
        <fullName evidence="5">ADP-ribose pyrophosphatase</fullName>
        <ecNumber evidence="5">3.6.1.13</ecNumber>
    </submittedName>
</protein>
<dbReference type="InterPro" id="IPR020084">
    <property type="entry name" value="NUDIX_hydrolase_CS"/>
</dbReference>
<organism evidence="5 6">
    <name type="scientific">Alkalibacillus filiformis</name>
    <dbReference type="NCBI Taxonomy" id="200990"/>
    <lineage>
        <taxon>Bacteria</taxon>
        <taxon>Bacillati</taxon>
        <taxon>Bacillota</taxon>
        <taxon>Bacilli</taxon>
        <taxon>Bacillales</taxon>
        <taxon>Bacillaceae</taxon>
        <taxon>Alkalibacillus</taxon>
    </lineage>
</organism>
<reference evidence="5 6" key="1">
    <citation type="submission" date="2023-07" db="EMBL/GenBank/DDBJ databases">
        <title>Genomic Encyclopedia of Type Strains, Phase IV (KMG-IV): sequencing the most valuable type-strain genomes for metagenomic binning, comparative biology and taxonomic classification.</title>
        <authorList>
            <person name="Goeker M."/>
        </authorList>
    </citation>
    <scope>NUCLEOTIDE SEQUENCE [LARGE SCALE GENOMIC DNA]</scope>
    <source>
        <strain evidence="5 6">DSM 15448</strain>
    </source>
</reference>
<dbReference type="RefSeq" id="WP_307068038.1">
    <property type="nucleotide sequence ID" value="NZ_JAUSUP010000004.1"/>
</dbReference>
<evidence type="ECO:0000256" key="2">
    <source>
        <dbReference type="ARBA" id="ARBA00022801"/>
    </source>
</evidence>
<evidence type="ECO:0000256" key="3">
    <source>
        <dbReference type="RuleBase" id="RU003476"/>
    </source>
</evidence>
<dbReference type="GO" id="GO:0047631">
    <property type="term" value="F:ADP-ribose diphosphatase activity"/>
    <property type="evidence" value="ECO:0007669"/>
    <property type="project" value="UniProtKB-EC"/>
</dbReference>
<gene>
    <name evidence="5" type="ORF">J2R98_001751</name>
</gene>
<dbReference type="InterPro" id="IPR020476">
    <property type="entry name" value="Nudix_hydrolase"/>
</dbReference>
<feature type="domain" description="Nudix hydrolase" evidence="4">
    <location>
        <begin position="8"/>
        <end position="136"/>
    </location>
</feature>
<dbReference type="Gene3D" id="3.90.79.10">
    <property type="entry name" value="Nucleoside Triphosphate Pyrophosphohydrolase"/>
    <property type="match status" value="1"/>
</dbReference>
<dbReference type="InterPro" id="IPR000086">
    <property type="entry name" value="NUDIX_hydrolase_dom"/>
</dbReference>
<accession>A0ABU0DTY4</accession>
<dbReference type="PROSITE" id="PS51462">
    <property type="entry name" value="NUDIX"/>
    <property type="match status" value="1"/>
</dbReference>
<dbReference type="Proteomes" id="UP001236723">
    <property type="component" value="Unassembled WGS sequence"/>
</dbReference>
<keyword evidence="2 3" id="KW-0378">Hydrolase</keyword>
<comment type="caution">
    <text evidence="5">The sequence shown here is derived from an EMBL/GenBank/DDBJ whole genome shotgun (WGS) entry which is preliminary data.</text>
</comment>
<keyword evidence="6" id="KW-1185">Reference proteome</keyword>
<dbReference type="InterPro" id="IPR015797">
    <property type="entry name" value="NUDIX_hydrolase-like_dom_sf"/>
</dbReference>
<dbReference type="Pfam" id="PF00293">
    <property type="entry name" value="NUDIX"/>
    <property type="match status" value="1"/>
</dbReference>
<evidence type="ECO:0000259" key="4">
    <source>
        <dbReference type="PROSITE" id="PS51462"/>
    </source>
</evidence>
<dbReference type="PRINTS" id="PR00502">
    <property type="entry name" value="NUDIXFAMILY"/>
</dbReference>
<dbReference type="CDD" id="cd03424">
    <property type="entry name" value="NUDIX_ADPRase_Nudt5_UGPPase_Nudt14"/>
    <property type="match status" value="1"/>
</dbReference>
<evidence type="ECO:0000313" key="5">
    <source>
        <dbReference type="EMBL" id="MDQ0351919.1"/>
    </source>
</evidence>
<comment type="cofactor">
    <cofactor evidence="1">
        <name>Mg(2+)</name>
        <dbReference type="ChEBI" id="CHEBI:18420"/>
    </cofactor>
</comment>
<name>A0ABU0DTY4_9BACI</name>
<sequence length="146" mass="16739">MSQTSNHEADQSVVVLLRHDNDFILINQFRQPINSYIIQLPGGGVEQGEQLEDAARRELLEETGYECGELDYLGKIHAAPWIENEMTHIYYSEEILGRVAQQLESHETIEVITMPVEQCIRQIKGSKITDPEVCYAVLQLKLQERI</sequence>
<dbReference type="EC" id="3.6.1.13" evidence="5"/>
<dbReference type="PANTHER" id="PTHR11839">
    <property type="entry name" value="UDP/ADP-SUGAR PYROPHOSPHATASE"/>
    <property type="match status" value="1"/>
</dbReference>
<dbReference type="EMBL" id="JAUSUP010000004">
    <property type="protein sequence ID" value="MDQ0351919.1"/>
    <property type="molecule type" value="Genomic_DNA"/>
</dbReference>
<proteinExistence type="inferred from homology"/>